<reference evidence="2 3" key="1">
    <citation type="journal article" date="2018" name="IMA Fungus">
        <title>IMA Genome-F 10: Nine draft genome sequences of Claviceps purpurea s.lat., including C. arundinis, C. humidiphila, and C. cf. spartinae, pseudomolecules for the pitch canker pathogen Fusarium circinatum, draft genome of Davidsoniella eucalypti, Grosmannia galeiformis, Quambalaria eucalypti, and Teratosphaeria destructans.</title>
        <authorList>
            <person name="Wingfield B.D."/>
            <person name="Liu M."/>
            <person name="Nguyen H.D."/>
            <person name="Lane F.A."/>
            <person name="Morgan S.W."/>
            <person name="De Vos L."/>
            <person name="Wilken P.M."/>
            <person name="Duong T.A."/>
            <person name="Aylward J."/>
            <person name="Coetzee M.P."/>
            <person name="Dadej K."/>
            <person name="De Beer Z.W."/>
            <person name="Findlay W."/>
            <person name="Havenga M."/>
            <person name="Kolarik M."/>
            <person name="Menzies J.G."/>
            <person name="Naidoo K."/>
            <person name="Pochopski O."/>
            <person name="Shoukouhi P."/>
            <person name="Santana Q.C."/>
            <person name="Seifert K.A."/>
            <person name="Soal N."/>
            <person name="Steenkamp E.T."/>
            <person name="Tatham C.T."/>
            <person name="van der Nest M.A."/>
            <person name="Wingfield M.J."/>
        </authorList>
    </citation>
    <scope>NUCLEOTIDE SEQUENCE [LARGE SCALE GENOMIC DNA]</scope>
    <source>
        <strain evidence="2">CMW44962</strain>
    </source>
</reference>
<dbReference type="AlphaFoldDB" id="A0A9W7SWA4"/>
<evidence type="ECO:0000256" key="1">
    <source>
        <dbReference type="SAM" id="MobiDB-lite"/>
    </source>
</evidence>
<organism evidence="2 3">
    <name type="scientific">Teratosphaeria destructans</name>
    <dbReference type="NCBI Taxonomy" id="418781"/>
    <lineage>
        <taxon>Eukaryota</taxon>
        <taxon>Fungi</taxon>
        <taxon>Dikarya</taxon>
        <taxon>Ascomycota</taxon>
        <taxon>Pezizomycotina</taxon>
        <taxon>Dothideomycetes</taxon>
        <taxon>Dothideomycetidae</taxon>
        <taxon>Mycosphaerellales</taxon>
        <taxon>Teratosphaeriaceae</taxon>
        <taxon>Teratosphaeria</taxon>
    </lineage>
</organism>
<dbReference type="Proteomes" id="UP001138500">
    <property type="component" value="Unassembled WGS sequence"/>
</dbReference>
<comment type="caution">
    <text evidence="2">The sequence shown here is derived from an EMBL/GenBank/DDBJ whole genome shotgun (WGS) entry which is preliminary data.</text>
</comment>
<gene>
    <name evidence="2" type="ORF">Tdes44962_MAKER08607</name>
</gene>
<feature type="region of interest" description="Disordered" evidence="1">
    <location>
        <begin position="1"/>
        <end position="63"/>
    </location>
</feature>
<protein>
    <submittedName>
        <fullName evidence="2">Uncharacterized protein</fullName>
    </submittedName>
</protein>
<proteinExistence type="predicted"/>
<sequence>MEEEEEEEEEHCGAAGHGSGGETRSSTCVDGRERGMKARRSRRVGSWEDAGSGVRGRRSITGG</sequence>
<accession>A0A9W7SWA4</accession>
<evidence type="ECO:0000313" key="3">
    <source>
        <dbReference type="Proteomes" id="UP001138500"/>
    </source>
</evidence>
<dbReference type="EMBL" id="RIBY02000968">
    <property type="protein sequence ID" value="KAH9835071.1"/>
    <property type="molecule type" value="Genomic_DNA"/>
</dbReference>
<feature type="compositionally biased region" description="Acidic residues" evidence="1">
    <location>
        <begin position="1"/>
        <end position="10"/>
    </location>
</feature>
<reference evidence="2 3" key="2">
    <citation type="journal article" date="2021" name="Curr. Genet.">
        <title>Genetic response to nitrogen starvation in the aggressive Eucalyptus foliar pathogen Teratosphaeria destructans.</title>
        <authorList>
            <person name="Havenga M."/>
            <person name="Wingfield B.D."/>
            <person name="Wingfield M.J."/>
            <person name="Dreyer L.L."/>
            <person name="Roets F."/>
            <person name="Aylward J."/>
        </authorList>
    </citation>
    <scope>NUCLEOTIDE SEQUENCE [LARGE SCALE GENOMIC DNA]</scope>
    <source>
        <strain evidence="2">CMW44962</strain>
    </source>
</reference>
<keyword evidence="3" id="KW-1185">Reference proteome</keyword>
<evidence type="ECO:0000313" key="2">
    <source>
        <dbReference type="EMBL" id="KAH9835071.1"/>
    </source>
</evidence>
<name>A0A9W7SWA4_9PEZI</name>